<name>A0A178ZXE9_9EURO</name>
<dbReference type="PANTHER" id="PTHR37534">
    <property type="entry name" value="TRANSCRIPTIONAL ACTIVATOR PROTEIN UGA3"/>
    <property type="match status" value="1"/>
</dbReference>
<protein>
    <recommendedName>
        <fullName evidence="6">Zn(2)-C6 fungal-type domain-containing protein</fullName>
    </recommendedName>
</protein>
<evidence type="ECO:0000256" key="3">
    <source>
        <dbReference type="SAM" id="MobiDB-lite"/>
    </source>
</evidence>
<dbReference type="PANTHER" id="PTHR37534:SF2">
    <property type="entry name" value="N-ACETYLTRANSFERASE DOMAIN-CONTAINING PROTEIN"/>
    <property type="match status" value="1"/>
</dbReference>
<dbReference type="GO" id="GO:0000976">
    <property type="term" value="F:transcription cis-regulatory region binding"/>
    <property type="evidence" value="ECO:0007669"/>
    <property type="project" value="TreeGrafter"/>
</dbReference>
<dbReference type="GO" id="GO:0045944">
    <property type="term" value="P:positive regulation of transcription by RNA polymerase II"/>
    <property type="evidence" value="ECO:0007669"/>
    <property type="project" value="TreeGrafter"/>
</dbReference>
<dbReference type="GeneID" id="30004504"/>
<dbReference type="STRING" id="1367422.A0A178ZXE9"/>
<feature type="compositionally biased region" description="Basic and acidic residues" evidence="3">
    <location>
        <begin position="153"/>
        <end position="172"/>
    </location>
</feature>
<dbReference type="GO" id="GO:0003700">
    <property type="term" value="F:DNA-binding transcription factor activity"/>
    <property type="evidence" value="ECO:0007669"/>
    <property type="project" value="TreeGrafter"/>
</dbReference>
<gene>
    <name evidence="4" type="ORF">AYL99_00334</name>
</gene>
<organism evidence="4 5">
    <name type="scientific">Fonsecaea erecta</name>
    <dbReference type="NCBI Taxonomy" id="1367422"/>
    <lineage>
        <taxon>Eukaryota</taxon>
        <taxon>Fungi</taxon>
        <taxon>Dikarya</taxon>
        <taxon>Ascomycota</taxon>
        <taxon>Pezizomycotina</taxon>
        <taxon>Eurotiomycetes</taxon>
        <taxon>Chaetothyriomycetidae</taxon>
        <taxon>Chaetothyriales</taxon>
        <taxon>Herpotrichiellaceae</taxon>
        <taxon>Fonsecaea</taxon>
    </lineage>
</organism>
<evidence type="ECO:0000313" key="5">
    <source>
        <dbReference type="Proteomes" id="UP000078343"/>
    </source>
</evidence>
<dbReference type="Pfam" id="PF11951">
    <property type="entry name" value="Fungal_trans_2"/>
    <property type="match status" value="1"/>
</dbReference>
<proteinExistence type="predicted"/>
<accession>A0A178ZXE9</accession>
<comment type="subcellular location">
    <subcellularLocation>
        <location evidence="1">Nucleus</location>
    </subcellularLocation>
</comment>
<dbReference type="Proteomes" id="UP000078343">
    <property type="component" value="Unassembled WGS sequence"/>
</dbReference>
<evidence type="ECO:0000313" key="4">
    <source>
        <dbReference type="EMBL" id="OAP64362.1"/>
    </source>
</evidence>
<feature type="region of interest" description="Disordered" evidence="3">
    <location>
        <begin position="152"/>
        <end position="201"/>
    </location>
</feature>
<dbReference type="AlphaFoldDB" id="A0A178ZXE9"/>
<keyword evidence="2" id="KW-0539">Nucleus</keyword>
<evidence type="ECO:0008006" key="6">
    <source>
        <dbReference type="Google" id="ProtNLM"/>
    </source>
</evidence>
<dbReference type="RefSeq" id="XP_018697729.1">
    <property type="nucleotide sequence ID" value="XM_018831850.1"/>
</dbReference>
<evidence type="ECO:0000256" key="2">
    <source>
        <dbReference type="ARBA" id="ARBA00023242"/>
    </source>
</evidence>
<evidence type="ECO:0000256" key="1">
    <source>
        <dbReference type="ARBA" id="ARBA00004123"/>
    </source>
</evidence>
<comment type="caution">
    <text evidence="4">The sequence shown here is derived from an EMBL/GenBank/DDBJ whole genome shotgun (WGS) entry which is preliminary data.</text>
</comment>
<dbReference type="OrthoDB" id="407832at2759"/>
<keyword evidence="5" id="KW-1185">Reference proteome</keyword>
<dbReference type="EMBL" id="LVYI01000001">
    <property type="protein sequence ID" value="OAP64362.1"/>
    <property type="molecule type" value="Genomic_DNA"/>
</dbReference>
<dbReference type="InterPro" id="IPR021858">
    <property type="entry name" value="Fun_TF"/>
</dbReference>
<dbReference type="GO" id="GO:0005634">
    <property type="term" value="C:nucleus"/>
    <property type="evidence" value="ECO:0007669"/>
    <property type="project" value="UniProtKB-SubCell"/>
</dbReference>
<sequence>MSWYVPILLPNGLLTDGRPKTAISNPMSLHLEASSSCPAPSSAILHMVSSARRLSDVPQGPPFLTATTMPLLCDDSYPKCKQCERLGERCLRGKGKLKFRVGSSARYDASFSKDQTWLEQTKNAKFQFVDQGPELENYYAQDDLVVALPKANAQDEKRENASGPLKRLEPSVKGELSPTVLNAPSTDLPPFSSPFTTNREPGLIHAPAKRRRTSGTISPEHHTHPIRSAKSAYDPIRSRYRVYDYPKVSSSTSPDGFRYMPDQRQVAKTVDSEVRRLEDSAAAAIPEDPQLSPKSWKQNFFWPNQFTTTQCACLMRYYIENLAPWFDVGDPAKYFTLAVPQRARYCPPLLNAIFTLAARHLASLPRFRTTDGVVQYQNILLPTLTENTAIKYHNACIAYLIKLAKDPEYVRDEDLLAAAVILRYYEEIDSSLTDADSETLIPTFHLYVNAQASLYAFMTDDDRHPQFLRPGAAIGLFEDAGAYLTSFVHASFRAALRLELTTSFLRQRPVQLPLYTWSRLNDFNQAEDFVWSDRHLYHCAKVLQFCFGGDGGTAQTQIERWTELREFETQWELNKPSSFAPILHREPDRSKGECLPHIWYIAEVHATGLLALGLARILLVVYNPHLPRIGPGVMAAQKKVAEEVHDIVIQVCGTAMSLDGAAASNPCSQPAMVQAYMAIVICGEYFSDPLEQRALMGILDRLKDKHGWPTGKTAMRFKREWGWA</sequence>
<reference evidence="4 5" key="1">
    <citation type="submission" date="2016-04" db="EMBL/GenBank/DDBJ databases">
        <title>Draft genome of Fonsecaea erecta CBS 125763.</title>
        <authorList>
            <person name="Weiss V.A."/>
            <person name="Vicente V.A."/>
            <person name="Raittz R.T."/>
            <person name="Moreno L.F."/>
            <person name="De Souza E.M."/>
            <person name="Pedrosa F.O."/>
            <person name="Steffens M.B."/>
            <person name="Faoro H."/>
            <person name="Tadra-Sfeir M.Z."/>
            <person name="Najafzadeh M.J."/>
            <person name="Felipe M.S."/>
            <person name="Teixeira M."/>
            <person name="Sun J."/>
            <person name="Xi L."/>
            <person name="Gomes R."/>
            <person name="De Azevedo C.M."/>
            <person name="Salgado C.G."/>
            <person name="Da Silva M.B."/>
            <person name="Nascimento M.F."/>
            <person name="Queiroz-Telles F."/>
            <person name="Attili D.S."/>
            <person name="Gorbushina A."/>
        </authorList>
    </citation>
    <scope>NUCLEOTIDE SEQUENCE [LARGE SCALE GENOMIC DNA]</scope>
    <source>
        <strain evidence="4 5">CBS 125763</strain>
    </source>
</reference>